<name>A0ACC0BGP3_CATRO</name>
<dbReference type="EMBL" id="CM044703">
    <property type="protein sequence ID" value="KAI5671836.1"/>
    <property type="molecule type" value="Genomic_DNA"/>
</dbReference>
<reference evidence="2" key="1">
    <citation type="journal article" date="2023" name="Nat. Plants">
        <title>Single-cell RNA sequencing provides a high-resolution roadmap for understanding the multicellular compartmentation of specialized metabolism.</title>
        <authorList>
            <person name="Sun S."/>
            <person name="Shen X."/>
            <person name="Li Y."/>
            <person name="Li Y."/>
            <person name="Wang S."/>
            <person name="Li R."/>
            <person name="Zhang H."/>
            <person name="Shen G."/>
            <person name="Guo B."/>
            <person name="Wei J."/>
            <person name="Xu J."/>
            <person name="St-Pierre B."/>
            <person name="Chen S."/>
            <person name="Sun C."/>
        </authorList>
    </citation>
    <scope>NUCLEOTIDE SEQUENCE [LARGE SCALE GENOMIC DNA]</scope>
</reference>
<gene>
    <name evidence="1" type="ORF">M9H77_12200</name>
</gene>
<comment type="caution">
    <text evidence="1">The sequence shown here is derived from an EMBL/GenBank/DDBJ whole genome shotgun (WGS) entry which is preliminary data.</text>
</comment>
<protein>
    <submittedName>
        <fullName evidence="1">Uncharacterized protein</fullName>
    </submittedName>
</protein>
<keyword evidence="2" id="KW-1185">Reference proteome</keyword>
<accession>A0ACC0BGP3</accession>
<evidence type="ECO:0000313" key="2">
    <source>
        <dbReference type="Proteomes" id="UP001060085"/>
    </source>
</evidence>
<organism evidence="1 2">
    <name type="scientific">Catharanthus roseus</name>
    <name type="common">Madagascar periwinkle</name>
    <name type="synonym">Vinca rosea</name>
    <dbReference type="NCBI Taxonomy" id="4058"/>
    <lineage>
        <taxon>Eukaryota</taxon>
        <taxon>Viridiplantae</taxon>
        <taxon>Streptophyta</taxon>
        <taxon>Embryophyta</taxon>
        <taxon>Tracheophyta</taxon>
        <taxon>Spermatophyta</taxon>
        <taxon>Magnoliopsida</taxon>
        <taxon>eudicotyledons</taxon>
        <taxon>Gunneridae</taxon>
        <taxon>Pentapetalae</taxon>
        <taxon>asterids</taxon>
        <taxon>lamiids</taxon>
        <taxon>Gentianales</taxon>
        <taxon>Apocynaceae</taxon>
        <taxon>Rauvolfioideae</taxon>
        <taxon>Vinceae</taxon>
        <taxon>Catharanthinae</taxon>
        <taxon>Catharanthus</taxon>
    </lineage>
</organism>
<sequence>MPSYSLGLMPASQSLPSGSGPSQMPPAPGLGFASFQSPYSSAYGFSGFRAAPPPGTAGSSTPHQLISQASSSDEEEGPDDMDGVQALGFGHRVGKKTVRFTPSDWP</sequence>
<proteinExistence type="predicted"/>
<dbReference type="Proteomes" id="UP001060085">
    <property type="component" value="Linkage Group LG03"/>
</dbReference>
<evidence type="ECO:0000313" key="1">
    <source>
        <dbReference type="EMBL" id="KAI5671836.1"/>
    </source>
</evidence>